<proteinExistence type="predicted"/>
<sequence>MSNTTCGAVADVGPQNSKRGAGSEDLVLKGGLKARLRVEHSYYQAVDNVEAFKDRIVSV</sequence>
<evidence type="ECO:0000256" key="1">
    <source>
        <dbReference type="SAM" id="MobiDB-lite"/>
    </source>
</evidence>
<name>A0A4Z2G2M5_9TELE</name>
<feature type="region of interest" description="Disordered" evidence="1">
    <location>
        <begin position="1"/>
        <end position="23"/>
    </location>
</feature>
<reference evidence="2 3" key="1">
    <citation type="submission" date="2019-03" db="EMBL/GenBank/DDBJ databases">
        <title>First draft genome of Liparis tanakae, snailfish: a comprehensive survey of snailfish specific genes.</title>
        <authorList>
            <person name="Kim W."/>
            <person name="Song I."/>
            <person name="Jeong J.-H."/>
            <person name="Kim D."/>
            <person name="Kim S."/>
            <person name="Ryu S."/>
            <person name="Song J.Y."/>
            <person name="Lee S.K."/>
        </authorList>
    </citation>
    <scope>NUCLEOTIDE SEQUENCE [LARGE SCALE GENOMIC DNA]</scope>
    <source>
        <tissue evidence="2">Muscle</tissue>
    </source>
</reference>
<accession>A0A4Z2G2M5</accession>
<organism evidence="2 3">
    <name type="scientific">Liparis tanakae</name>
    <name type="common">Tanaka's snailfish</name>
    <dbReference type="NCBI Taxonomy" id="230148"/>
    <lineage>
        <taxon>Eukaryota</taxon>
        <taxon>Metazoa</taxon>
        <taxon>Chordata</taxon>
        <taxon>Craniata</taxon>
        <taxon>Vertebrata</taxon>
        <taxon>Euteleostomi</taxon>
        <taxon>Actinopterygii</taxon>
        <taxon>Neopterygii</taxon>
        <taxon>Teleostei</taxon>
        <taxon>Neoteleostei</taxon>
        <taxon>Acanthomorphata</taxon>
        <taxon>Eupercaria</taxon>
        <taxon>Perciformes</taxon>
        <taxon>Cottioidei</taxon>
        <taxon>Cottales</taxon>
        <taxon>Liparidae</taxon>
        <taxon>Liparis</taxon>
    </lineage>
</organism>
<comment type="caution">
    <text evidence="2">The sequence shown here is derived from an EMBL/GenBank/DDBJ whole genome shotgun (WGS) entry which is preliminary data.</text>
</comment>
<dbReference type="AlphaFoldDB" id="A0A4Z2G2M5"/>
<keyword evidence="3" id="KW-1185">Reference proteome</keyword>
<evidence type="ECO:0000313" key="2">
    <source>
        <dbReference type="EMBL" id="TNN47335.1"/>
    </source>
</evidence>
<dbReference type="Proteomes" id="UP000314294">
    <property type="component" value="Unassembled WGS sequence"/>
</dbReference>
<dbReference type="EMBL" id="SRLO01000747">
    <property type="protein sequence ID" value="TNN47335.1"/>
    <property type="molecule type" value="Genomic_DNA"/>
</dbReference>
<evidence type="ECO:0000313" key="3">
    <source>
        <dbReference type="Proteomes" id="UP000314294"/>
    </source>
</evidence>
<protein>
    <submittedName>
        <fullName evidence="2">Uncharacterized protein</fullName>
    </submittedName>
</protein>
<gene>
    <name evidence="2" type="ORF">EYF80_042462</name>
</gene>